<dbReference type="Gene3D" id="3.40.50.2000">
    <property type="entry name" value="Glycogen Phosphorylase B"/>
    <property type="match status" value="2"/>
</dbReference>
<dbReference type="eggNOG" id="KOG1192">
    <property type="taxonomic scope" value="Eukaryota"/>
</dbReference>
<proteinExistence type="inferred from homology"/>
<keyword evidence="3" id="KW-0863">Zinc-finger</keyword>
<dbReference type="Gene3D" id="3.30.40.10">
    <property type="entry name" value="Zinc/RING finger domain, C3HC4 (zinc finger)"/>
    <property type="match status" value="1"/>
</dbReference>
<dbReference type="CDD" id="cd03784">
    <property type="entry name" value="GT1_Gtf-like"/>
    <property type="match status" value="1"/>
</dbReference>
<dbReference type="InterPro" id="IPR013083">
    <property type="entry name" value="Znf_RING/FYVE/PHD"/>
</dbReference>
<dbReference type="Pfam" id="PF13639">
    <property type="entry name" value="zf-RING_2"/>
    <property type="match status" value="1"/>
</dbReference>
<comment type="similarity">
    <text evidence="1">Belongs to the UDP-glycosyltransferase family.</text>
</comment>
<dbReference type="eggNOG" id="KOG0800">
    <property type="taxonomic scope" value="Eukaryota"/>
</dbReference>
<dbReference type="HOGENOM" id="CLU_389987_0_0_1"/>
<evidence type="ECO:0000256" key="3">
    <source>
        <dbReference type="PROSITE-ProRule" id="PRU00175"/>
    </source>
</evidence>
<dbReference type="Gramene" id="LPERR11G02440.1">
    <property type="protein sequence ID" value="LPERR11G02440.1"/>
    <property type="gene ID" value="LPERR11G02440"/>
</dbReference>
<dbReference type="EnsemblPlants" id="LPERR11G02440.1">
    <property type="protein sequence ID" value="LPERR11G02440.1"/>
    <property type="gene ID" value="LPERR11G02440"/>
</dbReference>
<reference evidence="5" key="3">
    <citation type="submission" date="2015-04" db="UniProtKB">
        <authorList>
            <consortium name="EnsemblPlants"/>
        </authorList>
    </citation>
    <scope>IDENTIFICATION</scope>
</reference>
<dbReference type="InterPro" id="IPR035595">
    <property type="entry name" value="UDP_glycos_trans_CS"/>
</dbReference>
<dbReference type="SMART" id="SM00184">
    <property type="entry name" value="RING"/>
    <property type="match status" value="1"/>
</dbReference>
<dbReference type="PROSITE" id="PS00375">
    <property type="entry name" value="UDPGT"/>
    <property type="match status" value="1"/>
</dbReference>
<evidence type="ECO:0000313" key="5">
    <source>
        <dbReference type="EnsemblPlants" id="LPERR11G02440.1"/>
    </source>
</evidence>
<dbReference type="PROSITE" id="PS50089">
    <property type="entry name" value="ZF_RING_2"/>
    <property type="match status" value="1"/>
</dbReference>
<evidence type="ECO:0000256" key="2">
    <source>
        <dbReference type="ARBA" id="ARBA00022679"/>
    </source>
</evidence>
<keyword evidence="3" id="KW-0862">Zinc</keyword>
<dbReference type="Pfam" id="PF00201">
    <property type="entry name" value="UDPGT"/>
    <property type="match status" value="1"/>
</dbReference>
<dbReference type="CDD" id="cd16454">
    <property type="entry name" value="RING-H2_PA-TM-RING"/>
    <property type="match status" value="1"/>
</dbReference>
<keyword evidence="6" id="KW-1185">Reference proteome</keyword>
<keyword evidence="3" id="KW-0479">Metal-binding</keyword>
<dbReference type="AlphaFoldDB" id="A0A0D9XP02"/>
<dbReference type="PANTHER" id="PTHR11926">
    <property type="entry name" value="GLUCOSYL/GLUCURONOSYL TRANSFERASES"/>
    <property type="match status" value="1"/>
</dbReference>
<evidence type="ECO:0000256" key="1">
    <source>
        <dbReference type="ARBA" id="ARBA00009995"/>
    </source>
</evidence>
<dbReference type="GO" id="GO:0080044">
    <property type="term" value="F:quercetin 7-O-glucosyltransferase activity"/>
    <property type="evidence" value="ECO:0007669"/>
    <property type="project" value="TreeGrafter"/>
</dbReference>
<reference evidence="5 6" key="1">
    <citation type="submission" date="2012-08" db="EMBL/GenBank/DDBJ databases">
        <title>Oryza genome evolution.</title>
        <authorList>
            <person name="Wing R.A."/>
        </authorList>
    </citation>
    <scope>NUCLEOTIDE SEQUENCE</scope>
</reference>
<name>A0A0D9XP02_9ORYZ</name>
<dbReference type="InterPro" id="IPR001841">
    <property type="entry name" value="Znf_RING"/>
</dbReference>
<dbReference type="GO" id="GO:0008270">
    <property type="term" value="F:zinc ion binding"/>
    <property type="evidence" value="ECO:0007669"/>
    <property type="project" value="UniProtKB-KW"/>
</dbReference>
<organism evidence="5 6">
    <name type="scientific">Leersia perrieri</name>
    <dbReference type="NCBI Taxonomy" id="77586"/>
    <lineage>
        <taxon>Eukaryota</taxon>
        <taxon>Viridiplantae</taxon>
        <taxon>Streptophyta</taxon>
        <taxon>Embryophyta</taxon>
        <taxon>Tracheophyta</taxon>
        <taxon>Spermatophyta</taxon>
        <taxon>Magnoliopsida</taxon>
        <taxon>Liliopsida</taxon>
        <taxon>Poales</taxon>
        <taxon>Poaceae</taxon>
        <taxon>BOP clade</taxon>
        <taxon>Oryzoideae</taxon>
        <taxon>Oryzeae</taxon>
        <taxon>Oryzinae</taxon>
        <taxon>Leersia</taxon>
    </lineage>
</organism>
<dbReference type="InterPro" id="IPR002213">
    <property type="entry name" value="UDP_glucos_trans"/>
</dbReference>
<dbReference type="STRING" id="77586.A0A0D9XP02"/>
<feature type="domain" description="RING-type" evidence="4">
    <location>
        <begin position="658"/>
        <end position="699"/>
    </location>
</feature>
<dbReference type="PANTHER" id="PTHR11926:SF1366">
    <property type="entry name" value="GLYCOSYLTRANSFERASE"/>
    <property type="match status" value="1"/>
</dbReference>
<evidence type="ECO:0000313" key="6">
    <source>
        <dbReference type="Proteomes" id="UP000032180"/>
    </source>
</evidence>
<dbReference type="GO" id="GO:0080043">
    <property type="term" value="F:quercetin 3-O-glucosyltransferase activity"/>
    <property type="evidence" value="ECO:0007669"/>
    <property type="project" value="TreeGrafter"/>
</dbReference>
<sequence>MEATLPSPEADRRMDASTIAISLPSDFPPIQSSISDIFGFPFPQYTWMIGNQKRTCWLKRPKKSLHEHIIMQRQRRGFDSVPASNTEMADLQEMVATIRGTANVLINTNENTLLPLLPRKLQSWIGLRSAIFAHSTANIQNASNGPLSIPPAHFLVVAYGIQSHISPAQDLAHRLARINTTTSVMCTLSTHVAAHRRMFPSLASPDEETTDGIISYAPFSDGFGDKISKLTMLSDEERECSRRASFDSLSSVISRFPARGRPVTCIVCTMAMPPVVDVARKLGIPVVVFWNQPATVLAAYYHYYHGYKELFCSHASDPSYEVILPGMQPLCIGSLPSFLVDVTNSRLSSMVIEEFQELFEFMDREKPKVLVNTMNVLEAATLTALQPYFHEVFVVGHLAAMSTKARIHLFRHDKKSYMEWFDSHPERSVVYISFGSILTYSRRQRRYYMACRNVGGHSKDGCEEDLSYLVGNINDKQGMVIEWCDQLDVLAHPSIGCFVTHCGWNSTLESLALSVPMVAIPNWSDQPTIAYLVEKKWRVGTRVHRNEEGVMDGKELTKGVEFVMGDNTVATEIRERANALKQKIHQESITAEISKENLQIFTNTFVILALPPIYLDDWQPEAHLLVEVSQKIGIIDASSSTMADLHEVVERDARDRQCVVCLENFEEGEILTRIPCSHCFHQNCIVDWLEISHLCLFCRFSLPNSNSQ</sequence>
<dbReference type="Proteomes" id="UP000032180">
    <property type="component" value="Chromosome 11"/>
</dbReference>
<reference evidence="6" key="2">
    <citation type="submission" date="2013-12" db="EMBL/GenBank/DDBJ databases">
        <authorList>
            <person name="Yu Y."/>
            <person name="Lee S."/>
            <person name="de Baynast K."/>
            <person name="Wissotski M."/>
            <person name="Liu L."/>
            <person name="Talag J."/>
            <person name="Goicoechea J."/>
            <person name="Angelova A."/>
            <person name="Jetty R."/>
            <person name="Kudrna D."/>
            <person name="Golser W."/>
            <person name="Rivera L."/>
            <person name="Zhang J."/>
            <person name="Wing R."/>
        </authorList>
    </citation>
    <scope>NUCLEOTIDE SEQUENCE</scope>
</reference>
<keyword evidence="2" id="KW-0808">Transferase</keyword>
<protein>
    <recommendedName>
        <fullName evidence="4">RING-type domain-containing protein</fullName>
    </recommendedName>
</protein>
<accession>A0A0D9XP02</accession>
<dbReference type="SUPFAM" id="SSF57850">
    <property type="entry name" value="RING/U-box"/>
    <property type="match status" value="1"/>
</dbReference>
<evidence type="ECO:0000259" key="4">
    <source>
        <dbReference type="PROSITE" id="PS50089"/>
    </source>
</evidence>
<dbReference type="SUPFAM" id="SSF53756">
    <property type="entry name" value="UDP-Glycosyltransferase/glycogen phosphorylase"/>
    <property type="match status" value="1"/>
</dbReference>